<dbReference type="SFLD" id="SFLDG01018">
    <property type="entry name" value="Squalene/Phytoene_Synthase_Lik"/>
    <property type="match status" value="1"/>
</dbReference>
<dbReference type="Pfam" id="PF00494">
    <property type="entry name" value="SQS_PSY"/>
    <property type="match status" value="1"/>
</dbReference>
<reference evidence="1 2" key="1">
    <citation type="submission" date="2019-03" db="EMBL/GenBank/DDBJ databases">
        <title>Genomic Encyclopedia of Type Strains, Phase IV (KMG-IV): sequencing the most valuable type-strain genomes for metagenomic binning, comparative biology and taxonomic classification.</title>
        <authorList>
            <person name="Goeker M."/>
        </authorList>
    </citation>
    <scope>NUCLEOTIDE SEQUENCE [LARGE SCALE GENOMIC DNA]</scope>
    <source>
        <strain evidence="1 2">DSM 16326</strain>
    </source>
</reference>
<dbReference type="RefSeq" id="WP_134081783.1">
    <property type="nucleotide sequence ID" value="NZ_SOQX01000002.1"/>
</dbReference>
<dbReference type="InterPro" id="IPR044843">
    <property type="entry name" value="Trans_IPPS_bact-type"/>
</dbReference>
<evidence type="ECO:0000313" key="1">
    <source>
        <dbReference type="EMBL" id="TDY02640.1"/>
    </source>
</evidence>
<evidence type="ECO:0000313" key="2">
    <source>
        <dbReference type="Proteomes" id="UP000294914"/>
    </source>
</evidence>
<name>A0A4R8ITB2_9GAMM</name>
<dbReference type="EMBL" id="SOQX01000002">
    <property type="protein sequence ID" value="TDY02640.1"/>
    <property type="molecule type" value="Genomic_DNA"/>
</dbReference>
<dbReference type="InterPro" id="IPR008949">
    <property type="entry name" value="Isoprenoid_synthase_dom_sf"/>
</dbReference>
<dbReference type="GO" id="GO:0016114">
    <property type="term" value="P:terpenoid biosynthetic process"/>
    <property type="evidence" value="ECO:0007669"/>
    <property type="project" value="UniProtKB-ARBA"/>
</dbReference>
<dbReference type="SFLD" id="SFLDS00005">
    <property type="entry name" value="Isoprenoid_Synthase_Type_I"/>
    <property type="match status" value="1"/>
</dbReference>
<keyword evidence="2" id="KW-1185">Reference proteome</keyword>
<accession>A0A4R8ITB2</accession>
<dbReference type="InterPro" id="IPR002060">
    <property type="entry name" value="Squ/phyt_synthse"/>
</dbReference>
<dbReference type="SUPFAM" id="SSF48576">
    <property type="entry name" value="Terpenoid synthases"/>
    <property type="match status" value="1"/>
</dbReference>
<dbReference type="InterPro" id="IPR033904">
    <property type="entry name" value="Trans_IPPS_HH"/>
</dbReference>
<dbReference type="AlphaFoldDB" id="A0A4R8ITB2"/>
<dbReference type="OrthoDB" id="9807580at2"/>
<proteinExistence type="predicted"/>
<dbReference type="InterPro" id="IPR017827">
    <property type="entry name" value="HSQ_synthase_HpnC"/>
</dbReference>
<protein>
    <submittedName>
        <fullName evidence="1">Squalene synthase HpnC</fullName>
    </submittedName>
</protein>
<gene>
    <name evidence="1" type="ORF">EDC23_1015</name>
</gene>
<dbReference type="PANTHER" id="PTHR31480">
    <property type="entry name" value="BIFUNCTIONAL LYCOPENE CYCLASE/PHYTOENE SYNTHASE"/>
    <property type="match status" value="1"/>
</dbReference>
<dbReference type="Proteomes" id="UP000294914">
    <property type="component" value="Unassembled WGS sequence"/>
</dbReference>
<dbReference type="NCBIfam" id="TIGR03464">
    <property type="entry name" value="HpnC"/>
    <property type="match status" value="1"/>
</dbReference>
<sequence length="299" mass="33883">MTSDRLPDAYAHCAAMARDHYENFPVASRLLPGRIRPAVTVIYAFARTADDFADEGDLSAEQRLAKLDDYQARLQQLQQGRVADDPVFIALQDVIRQHQLPVQPFERLLQAFRQDVQKTRYADFGEVMDYCRLSANPVGELLLHLNRAATELNLGYSNAICTALQLINFLQDMHQDYTENNRIYLPQDEMQRHGVTEAHLANRTTDFAMQALMRGQIERARRLLESGAPLGLRLSGRFAFELRLIIAGGARILKHLHESPNDAFARPRLTPRDGFAMFVQAAFPRLGRRQRPGKPGCGI</sequence>
<organism evidence="1 2">
    <name type="scientific">Thiohalophilus thiocyanatoxydans</name>
    <dbReference type="NCBI Taxonomy" id="381308"/>
    <lineage>
        <taxon>Bacteria</taxon>
        <taxon>Pseudomonadati</taxon>
        <taxon>Pseudomonadota</taxon>
        <taxon>Gammaproteobacteria</taxon>
        <taxon>Thiohalomonadales</taxon>
        <taxon>Thiohalophilaceae</taxon>
        <taxon>Thiohalophilus</taxon>
    </lineage>
</organism>
<dbReference type="GO" id="GO:0004311">
    <property type="term" value="F:geranylgeranyl diphosphate synthase activity"/>
    <property type="evidence" value="ECO:0007669"/>
    <property type="project" value="InterPro"/>
</dbReference>
<dbReference type="Gene3D" id="1.10.600.10">
    <property type="entry name" value="Farnesyl Diphosphate Synthase"/>
    <property type="match status" value="1"/>
</dbReference>
<dbReference type="SFLD" id="SFLDG01212">
    <property type="entry name" value="Phytoene_synthase_like"/>
    <property type="match status" value="1"/>
</dbReference>
<comment type="caution">
    <text evidence="1">The sequence shown here is derived from an EMBL/GenBank/DDBJ whole genome shotgun (WGS) entry which is preliminary data.</text>
</comment>
<dbReference type="CDD" id="cd00683">
    <property type="entry name" value="Trans_IPPS_HH"/>
    <property type="match status" value="1"/>
</dbReference>
<dbReference type="GO" id="GO:0051996">
    <property type="term" value="F:squalene synthase [NAD(P)H] activity"/>
    <property type="evidence" value="ECO:0007669"/>
    <property type="project" value="InterPro"/>
</dbReference>